<reference evidence="1 2" key="1">
    <citation type="journal article" date="2014" name="Genome Announc.">
        <title>Trypanosoma cruzi Clone Dm28c Draft Genome Sequence.</title>
        <authorList>
            <person name="Grisard E.C."/>
            <person name="Teixeira S.M."/>
            <person name="de Almeida L.G."/>
            <person name="Stoco P.H."/>
            <person name="Gerber A.L."/>
            <person name="Talavera-Lopez C."/>
            <person name="Lima O.C."/>
            <person name="Andersson B."/>
            <person name="de Vasconcelos A.T."/>
        </authorList>
    </citation>
    <scope>NUCLEOTIDE SEQUENCE [LARGE SCALE GENOMIC DNA]</scope>
    <source>
        <strain evidence="1 2">Dm28c</strain>
    </source>
</reference>
<accession>V5CJM4</accession>
<dbReference type="VEuPathDB" id="TriTrypDB:TCDM_12976"/>
<evidence type="ECO:0000313" key="1">
    <source>
        <dbReference type="EMBL" id="ESS55541.1"/>
    </source>
</evidence>
<dbReference type="AlphaFoldDB" id="V5CJM4"/>
<dbReference type="EMBL" id="AYLP01000780">
    <property type="protein sequence ID" value="ESS55541.1"/>
    <property type="molecule type" value="Genomic_DNA"/>
</dbReference>
<protein>
    <submittedName>
        <fullName evidence="1">RNA-binding protein</fullName>
    </submittedName>
</protein>
<comment type="caution">
    <text evidence="1">The sequence shown here is derived from an EMBL/GenBank/DDBJ whole genome shotgun (WGS) entry which is preliminary data.</text>
</comment>
<organism evidence="1 2">
    <name type="scientific">Trypanosoma cruzi Dm28c</name>
    <dbReference type="NCBI Taxonomy" id="1416333"/>
    <lineage>
        <taxon>Eukaryota</taxon>
        <taxon>Discoba</taxon>
        <taxon>Euglenozoa</taxon>
        <taxon>Kinetoplastea</taxon>
        <taxon>Metakinetoplastina</taxon>
        <taxon>Trypanosomatida</taxon>
        <taxon>Trypanosomatidae</taxon>
        <taxon>Trypanosoma</taxon>
        <taxon>Schizotrypanum</taxon>
    </lineage>
</organism>
<evidence type="ECO:0000313" key="2">
    <source>
        <dbReference type="Proteomes" id="UP000017861"/>
    </source>
</evidence>
<sequence length="343" mass="37903">MGHKAGPEILRIITSTIAGVTTVVGPLRTAIPLARGDVWIDDVRIPGSKSGVALWEAQVLCNADGRHDREDREPGATQYTFLGAQFDHTHQTVSLSDKFVRLLCAMPVLNSLAVAEMEVVASRFLYAAAILGTRLFDYYFFIKVVRRRLSAFNRGIVQETSPANLPLSAIGLGERLRHNIENIVVCGPSSPPKRLLPQSSRMRRSVDGEPFPFHTPAALKLPDEMGEEAFFIMQAEARAVRLALSAFSAILPSNMNVWVDDTSLRGTANKGRSKSHAMTWELQRIYEFLDSRGLQSLFAYVRSAENPADGISRGRVFTLQELRKGSSGVIWLEDPKVCHLASN</sequence>
<dbReference type="Proteomes" id="UP000017861">
    <property type="component" value="Unassembled WGS sequence"/>
</dbReference>
<name>V5CJM4_TRYCR</name>
<gene>
    <name evidence="1" type="ORF">TCDM_12976</name>
</gene>
<proteinExistence type="predicted"/>